<comment type="caution">
    <text evidence="3">The sequence shown here is derived from an EMBL/GenBank/DDBJ whole genome shotgun (WGS) entry which is preliminary data.</text>
</comment>
<keyword evidence="2" id="KW-0812">Transmembrane</keyword>
<evidence type="ECO:0000313" key="4">
    <source>
        <dbReference type="Proteomes" id="UP000749293"/>
    </source>
</evidence>
<keyword evidence="2" id="KW-1133">Transmembrane helix</keyword>
<dbReference type="PANTHER" id="PTHR37451">
    <property type="entry name" value="MARVEL DOMAIN"/>
    <property type="match status" value="1"/>
</dbReference>
<feature type="compositionally biased region" description="Low complexity" evidence="1">
    <location>
        <begin position="292"/>
        <end position="315"/>
    </location>
</feature>
<organism evidence="3 4">
    <name type="scientific">Geosmithia morbida</name>
    <dbReference type="NCBI Taxonomy" id="1094350"/>
    <lineage>
        <taxon>Eukaryota</taxon>
        <taxon>Fungi</taxon>
        <taxon>Dikarya</taxon>
        <taxon>Ascomycota</taxon>
        <taxon>Pezizomycotina</taxon>
        <taxon>Sordariomycetes</taxon>
        <taxon>Hypocreomycetidae</taxon>
        <taxon>Hypocreales</taxon>
        <taxon>Bionectriaceae</taxon>
        <taxon>Geosmithia</taxon>
    </lineage>
</organism>
<dbReference type="OrthoDB" id="5241662at2759"/>
<accession>A0A9P4YYJ8</accession>
<feature type="transmembrane region" description="Helical" evidence="2">
    <location>
        <begin position="21"/>
        <end position="47"/>
    </location>
</feature>
<reference evidence="3" key="1">
    <citation type="submission" date="2020-03" db="EMBL/GenBank/DDBJ databases">
        <title>Site-based positive gene gene selection in Geosmithia morbida across the United States reveals a broad range of putative effectors and factors for local host and environmental adapation.</title>
        <authorList>
            <person name="Onufrak A."/>
            <person name="Murdoch R.W."/>
            <person name="Gazis R."/>
            <person name="Huff M."/>
            <person name="Staton M."/>
            <person name="Klingeman W."/>
            <person name="Hadziabdic D."/>
        </authorList>
    </citation>
    <scope>NUCLEOTIDE SEQUENCE</scope>
    <source>
        <strain evidence="3">1262</strain>
    </source>
</reference>
<feature type="compositionally biased region" description="Low complexity" evidence="1">
    <location>
        <begin position="230"/>
        <end position="239"/>
    </location>
</feature>
<feature type="transmembrane region" description="Helical" evidence="2">
    <location>
        <begin position="53"/>
        <end position="74"/>
    </location>
</feature>
<dbReference type="GeneID" id="55969939"/>
<feature type="compositionally biased region" description="Pro residues" evidence="1">
    <location>
        <begin position="240"/>
        <end position="250"/>
    </location>
</feature>
<sequence length="315" mass="35474">MAGTLLSVRTVGGVDHVLKTPLWIFIIRILTIVLAVVILGLSAWFISGAYLDVMGLNIAASILTLISVLYIILAEKVSSFRSGYHIVAVLSLEAFFLALWLAAFAATAAERSKYSFDTYDYWTFYKARRDLEPRAIILYETGAAVMSATAGIGAWTWVLFIVTFSWTLTMFIRGRKNNMFPLVVRFANENHQMESQPFNAQQPQVQQQARQQPQAEKPIEPQQLQTAYDPQQGYQGPYQQPSPSPSPSPYQPTVTSQAVSPDPYQQQQHQQQHQPQQAVYHSPQELQGGAGNYQAQPQPYYPQYPQQQQPTTQNQ</sequence>
<dbReference type="EMBL" id="JAANYQ010000003">
    <property type="protein sequence ID" value="KAF4124872.1"/>
    <property type="molecule type" value="Genomic_DNA"/>
</dbReference>
<keyword evidence="4" id="KW-1185">Reference proteome</keyword>
<dbReference type="PANTHER" id="PTHR37451:SF4">
    <property type="entry name" value="MARVEL DOMAIN-CONTAINING PROTEIN"/>
    <property type="match status" value="1"/>
</dbReference>
<protein>
    <submittedName>
        <fullName evidence="3">Membrane-associating domain</fullName>
    </submittedName>
</protein>
<feature type="region of interest" description="Disordered" evidence="1">
    <location>
        <begin position="194"/>
        <end position="315"/>
    </location>
</feature>
<dbReference type="AlphaFoldDB" id="A0A9P4YYJ8"/>
<name>A0A9P4YYJ8_9HYPO</name>
<feature type="transmembrane region" description="Helical" evidence="2">
    <location>
        <begin position="86"/>
        <end position="109"/>
    </location>
</feature>
<feature type="compositionally biased region" description="Low complexity" evidence="1">
    <location>
        <begin position="265"/>
        <end position="277"/>
    </location>
</feature>
<keyword evidence="2" id="KW-0472">Membrane</keyword>
<evidence type="ECO:0000256" key="1">
    <source>
        <dbReference type="SAM" id="MobiDB-lite"/>
    </source>
</evidence>
<dbReference type="Proteomes" id="UP000749293">
    <property type="component" value="Unassembled WGS sequence"/>
</dbReference>
<evidence type="ECO:0000256" key="2">
    <source>
        <dbReference type="SAM" id="Phobius"/>
    </source>
</evidence>
<proteinExistence type="predicted"/>
<feature type="transmembrane region" description="Helical" evidence="2">
    <location>
        <begin position="154"/>
        <end position="172"/>
    </location>
</feature>
<feature type="compositionally biased region" description="Low complexity" evidence="1">
    <location>
        <begin position="196"/>
        <end position="215"/>
    </location>
</feature>
<dbReference type="RefSeq" id="XP_035323524.1">
    <property type="nucleotide sequence ID" value="XM_035465687.1"/>
</dbReference>
<gene>
    <name evidence="3" type="ORF">GMORB2_3711</name>
</gene>
<evidence type="ECO:0000313" key="3">
    <source>
        <dbReference type="EMBL" id="KAF4124872.1"/>
    </source>
</evidence>